<name>H2ZR84_CIOSA</name>
<evidence type="ECO:0000313" key="3">
    <source>
        <dbReference type="Proteomes" id="UP000007875"/>
    </source>
</evidence>
<reference evidence="3" key="1">
    <citation type="submission" date="2003-08" db="EMBL/GenBank/DDBJ databases">
        <authorList>
            <person name="Birren B."/>
            <person name="Nusbaum C."/>
            <person name="Abebe A."/>
            <person name="Abouelleil A."/>
            <person name="Adekoya E."/>
            <person name="Ait-zahra M."/>
            <person name="Allen N."/>
            <person name="Allen T."/>
            <person name="An P."/>
            <person name="Anderson M."/>
            <person name="Anderson S."/>
            <person name="Arachchi H."/>
            <person name="Armbruster J."/>
            <person name="Bachantsang P."/>
            <person name="Baldwin J."/>
            <person name="Barry A."/>
            <person name="Bayul T."/>
            <person name="Blitshsteyn B."/>
            <person name="Bloom T."/>
            <person name="Blye J."/>
            <person name="Boguslavskiy L."/>
            <person name="Borowsky M."/>
            <person name="Boukhgalter B."/>
            <person name="Brunache A."/>
            <person name="Butler J."/>
            <person name="Calixte N."/>
            <person name="Calvo S."/>
            <person name="Camarata J."/>
            <person name="Campo K."/>
            <person name="Chang J."/>
            <person name="Cheshatsang Y."/>
            <person name="Citroen M."/>
            <person name="Collymore A."/>
            <person name="Considine T."/>
            <person name="Cook A."/>
            <person name="Cooke P."/>
            <person name="Corum B."/>
            <person name="Cuomo C."/>
            <person name="David R."/>
            <person name="Dawoe T."/>
            <person name="Degray S."/>
            <person name="Dodge S."/>
            <person name="Dooley K."/>
            <person name="Dorje P."/>
            <person name="Dorjee K."/>
            <person name="Dorris L."/>
            <person name="Duffey N."/>
            <person name="Dupes A."/>
            <person name="Elkins T."/>
            <person name="Engels R."/>
            <person name="Erickson J."/>
            <person name="Farina A."/>
            <person name="Faro S."/>
            <person name="Ferreira P."/>
            <person name="Fischer H."/>
            <person name="Fitzgerald M."/>
            <person name="Foley K."/>
            <person name="Gage D."/>
            <person name="Galagan J."/>
            <person name="Gearin G."/>
            <person name="Gnerre S."/>
            <person name="Gnirke A."/>
            <person name="Goyette A."/>
            <person name="Graham J."/>
            <person name="Grandbois E."/>
            <person name="Gyaltsen K."/>
            <person name="Hafez N."/>
            <person name="Hagopian D."/>
            <person name="Hagos B."/>
            <person name="Hall J."/>
            <person name="Hatcher B."/>
            <person name="Heller A."/>
            <person name="Higgins H."/>
            <person name="Honan T."/>
            <person name="Horn A."/>
            <person name="Houde N."/>
            <person name="Hughes L."/>
            <person name="Hulme W."/>
            <person name="Husby E."/>
            <person name="Iliev I."/>
            <person name="Jaffe D."/>
            <person name="Jones C."/>
            <person name="Kamal M."/>
            <person name="Kamat A."/>
            <person name="Kamvysselis M."/>
            <person name="Karlsson E."/>
            <person name="Kells C."/>
            <person name="Kieu A."/>
            <person name="Kisner P."/>
            <person name="Kodira C."/>
            <person name="Kulbokas E."/>
            <person name="Labutti K."/>
            <person name="Lama D."/>
            <person name="Landers T."/>
            <person name="Leger J."/>
            <person name="Levine S."/>
            <person name="Lewis D."/>
            <person name="Lewis T."/>
            <person name="Lindblad-toh K."/>
            <person name="Liu X."/>
            <person name="Lokyitsang T."/>
            <person name="Lokyitsang Y."/>
            <person name="Lucien O."/>
            <person name="Lui A."/>
            <person name="Ma L.J."/>
            <person name="Mabbitt R."/>
            <person name="Macdonald J."/>
            <person name="Maclean C."/>
            <person name="Major J."/>
            <person name="Manning J."/>
            <person name="Marabella R."/>
            <person name="Maru K."/>
            <person name="Matthews C."/>
            <person name="Mauceli E."/>
            <person name="Mccarthy M."/>
            <person name="Mcdonough S."/>
            <person name="Mcghee T."/>
            <person name="Meldrim J."/>
            <person name="Meneus L."/>
            <person name="Mesirov J."/>
            <person name="Mihalev A."/>
            <person name="Mihova T."/>
            <person name="Mikkelsen T."/>
            <person name="Mlenga V."/>
            <person name="Moru K."/>
            <person name="Mozes J."/>
            <person name="Mulrain L."/>
            <person name="Munson G."/>
            <person name="Naylor J."/>
            <person name="Newes C."/>
            <person name="Nguyen C."/>
            <person name="Nguyen N."/>
            <person name="Nguyen T."/>
            <person name="Nicol R."/>
            <person name="Nielsen C."/>
            <person name="Nizzari M."/>
            <person name="Norbu C."/>
            <person name="Norbu N."/>
            <person name="O'donnell P."/>
            <person name="Okoawo O."/>
            <person name="O'leary S."/>
            <person name="Omotosho B."/>
            <person name="O'neill K."/>
            <person name="Osman S."/>
            <person name="Parker S."/>
            <person name="Perrin D."/>
            <person name="Phunkhang P."/>
            <person name="Piqani B."/>
            <person name="Purcell S."/>
            <person name="Rachupka T."/>
            <person name="Ramasamy U."/>
            <person name="Rameau R."/>
            <person name="Ray V."/>
            <person name="Raymond C."/>
            <person name="Retta R."/>
            <person name="Richardson S."/>
            <person name="Rise C."/>
            <person name="Rodriguez J."/>
            <person name="Rogers J."/>
            <person name="Rogov P."/>
            <person name="Rutman M."/>
            <person name="Schupbach R."/>
            <person name="Seaman C."/>
            <person name="Settipalli S."/>
            <person name="Sharpe T."/>
            <person name="Sheridan J."/>
            <person name="Sherpa N."/>
            <person name="Shi J."/>
            <person name="Smirnov S."/>
            <person name="Smith C."/>
            <person name="Sougnez C."/>
            <person name="Spencer B."/>
            <person name="Stalker J."/>
            <person name="Stange-thomann N."/>
            <person name="Stavropoulos S."/>
            <person name="Stetson K."/>
            <person name="Stone C."/>
            <person name="Stone S."/>
            <person name="Stubbs M."/>
            <person name="Talamas J."/>
            <person name="Tchuinga P."/>
            <person name="Tenzing P."/>
            <person name="Tesfaye S."/>
            <person name="Theodore J."/>
            <person name="Thoulutsang Y."/>
            <person name="Topham K."/>
            <person name="Towey S."/>
            <person name="Tsamla T."/>
            <person name="Tsomo N."/>
            <person name="Vallee D."/>
            <person name="Vassiliev H."/>
            <person name="Venkataraman V."/>
            <person name="Vinson J."/>
            <person name="Vo A."/>
            <person name="Wade C."/>
            <person name="Wang S."/>
            <person name="Wangchuk T."/>
            <person name="Wangdi T."/>
            <person name="Whittaker C."/>
            <person name="Wilkinson J."/>
            <person name="Wu Y."/>
            <person name="Wyman D."/>
            <person name="Yadav S."/>
            <person name="Yang S."/>
            <person name="Yang X."/>
            <person name="Yeager S."/>
            <person name="Yee E."/>
            <person name="Young G."/>
            <person name="Zainoun J."/>
            <person name="Zembeck L."/>
            <person name="Zimmer A."/>
            <person name="Zody M."/>
            <person name="Lander E."/>
        </authorList>
    </citation>
    <scope>NUCLEOTIDE SEQUENCE [LARGE SCALE GENOMIC DNA]</scope>
</reference>
<protein>
    <submittedName>
        <fullName evidence="2">Uncharacterized protein</fullName>
    </submittedName>
</protein>
<feature type="compositionally biased region" description="Polar residues" evidence="1">
    <location>
        <begin position="1"/>
        <end position="11"/>
    </location>
</feature>
<organism evidence="2 3">
    <name type="scientific">Ciona savignyi</name>
    <name type="common">Pacific transparent sea squirt</name>
    <dbReference type="NCBI Taxonomy" id="51511"/>
    <lineage>
        <taxon>Eukaryota</taxon>
        <taxon>Metazoa</taxon>
        <taxon>Chordata</taxon>
        <taxon>Tunicata</taxon>
        <taxon>Ascidiacea</taxon>
        <taxon>Phlebobranchia</taxon>
        <taxon>Cionidae</taxon>
        <taxon>Ciona</taxon>
    </lineage>
</organism>
<feature type="region of interest" description="Disordered" evidence="1">
    <location>
        <begin position="1"/>
        <end position="24"/>
    </location>
</feature>
<dbReference type="AlphaFoldDB" id="H2ZR84"/>
<evidence type="ECO:0000256" key="1">
    <source>
        <dbReference type="SAM" id="MobiDB-lite"/>
    </source>
</evidence>
<feature type="region of interest" description="Disordered" evidence="1">
    <location>
        <begin position="62"/>
        <end position="83"/>
    </location>
</feature>
<accession>H2ZR84</accession>
<sequence>MEGASQSSQARRLTANPPLQNPRKIDVPAAGNALALLASTVDVARFSAACIDIPTSIRATSTTRRTLRRKSEKKTLSLSAKRSTKSKEKNNFIHATRARSFPLLCRNFFVFVILLYTRPSNKHMYIIKQDFPFTNTSNSLVIYLFSKISPRTFVLMGLLAGHVFLEIPYNTISCVLTIITSLV</sequence>
<evidence type="ECO:0000313" key="2">
    <source>
        <dbReference type="Ensembl" id="ENSCSAVP00000020100.1"/>
    </source>
</evidence>
<dbReference type="InParanoid" id="H2ZR84"/>
<reference evidence="2" key="3">
    <citation type="submission" date="2025-09" db="UniProtKB">
        <authorList>
            <consortium name="Ensembl"/>
        </authorList>
    </citation>
    <scope>IDENTIFICATION</scope>
</reference>
<dbReference type="Ensembl" id="ENSCSAVT00000020315.1">
    <property type="protein sequence ID" value="ENSCSAVP00000020100.1"/>
    <property type="gene ID" value="ENSCSAVG00000011800.1"/>
</dbReference>
<proteinExistence type="predicted"/>
<dbReference type="Proteomes" id="UP000007875">
    <property type="component" value="Unassembled WGS sequence"/>
</dbReference>
<reference evidence="2" key="2">
    <citation type="submission" date="2025-08" db="UniProtKB">
        <authorList>
            <consortium name="Ensembl"/>
        </authorList>
    </citation>
    <scope>IDENTIFICATION</scope>
</reference>
<dbReference type="HOGENOM" id="CLU_1474676_0_0_1"/>
<keyword evidence="3" id="KW-1185">Reference proteome</keyword>